<dbReference type="InterPro" id="IPR044398">
    <property type="entry name" value="Globin-sensor_dom"/>
</dbReference>
<dbReference type="Proteomes" id="UP000295678">
    <property type="component" value="Unassembled WGS sequence"/>
</dbReference>
<organism evidence="2 3">
    <name type="scientific">Tepidamorphus gemmatus</name>
    <dbReference type="NCBI Taxonomy" id="747076"/>
    <lineage>
        <taxon>Bacteria</taxon>
        <taxon>Pseudomonadati</taxon>
        <taxon>Pseudomonadota</taxon>
        <taxon>Alphaproteobacteria</taxon>
        <taxon>Hyphomicrobiales</taxon>
        <taxon>Tepidamorphaceae</taxon>
        <taxon>Tepidamorphus</taxon>
    </lineage>
</organism>
<evidence type="ECO:0000313" key="3">
    <source>
        <dbReference type="Proteomes" id="UP000295678"/>
    </source>
</evidence>
<dbReference type="GO" id="GO:0019825">
    <property type="term" value="F:oxygen binding"/>
    <property type="evidence" value="ECO:0007669"/>
    <property type="project" value="InterPro"/>
</dbReference>
<dbReference type="InterPro" id="IPR012292">
    <property type="entry name" value="Globin/Proto"/>
</dbReference>
<name>A0A4R3MI36_9HYPH</name>
<sequence>MDMPSRPDVEAFLDISDADRREAARAWKVIEPSLDTILATFYADIRRTGFMPRLSDAQVARLIESQKRHWSRVFGGAQADNPEQVARLIGLRHRQHHVSPSDFVLSYMRLLTLFIEALRDCEAGRLRAARHSRMALLKSVAVDMSFTLAAYDAELIE</sequence>
<reference evidence="2 3" key="1">
    <citation type="submission" date="2019-03" db="EMBL/GenBank/DDBJ databases">
        <title>Genomic Encyclopedia of Type Strains, Phase IV (KMG-IV): sequencing the most valuable type-strain genomes for metagenomic binning, comparative biology and taxonomic classification.</title>
        <authorList>
            <person name="Goeker M."/>
        </authorList>
    </citation>
    <scope>NUCLEOTIDE SEQUENCE [LARGE SCALE GENOMIC DNA]</scope>
    <source>
        <strain evidence="2 3">DSM 19345</strain>
    </source>
</reference>
<evidence type="ECO:0000313" key="2">
    <source>
        <dbReference type="EMBL" id="TCT13447.1"/>
    </source>
</evidence>
<comment type="caution">
    <text evidence="2">The sequence shown here is derived from an EMBL/GenBank/DDBJ whole genome shotgun (WGS) entry which is preliminary data.</text>
</comment>
<protein>
    <submittedName>
        <fullName evidence="2">Protoglobin</fullName>
    </submittedName>
</protein>
<dbReference type="RefSeq" id="WP_132804837.1">
    <property type="nucleotide sequence ID" value="NZ_SMAK01000001.1"/>
</dbReference>
<dbReference type="EMBL" id="SMAK01000001">
    <property type="protein sequence ID" value="TCT13447.1"/>
    <property type="molecule type" value="Genomic_DNA"/>
</dbReference>
<dbReference type="CDD" id="cd01068">
    <property type="entry name" value="globin_sensor"/>
    <property type="match status" value="1"/>
</dbReference>
<dbReference type="OrthoDB" id="266313at2"/>
<evidence type="ECO:0000259" key="1">
    <source>
        <dbReference type="Pfam" id="PF11563"/>
    </source>
</evidence>
<keyword evidence="3" id="KW-1185">Reference proteome</keyword>
<dbReference type="Gene3D" id="1.10.490.10">
    <property type="entry name" value="Globins"/>
    <property type="match status" value="1"/>
</dbReference>
<dbReference type="InterPro" id="IPR009050">
    <property type="entry name" value="Globin-like_sf"/>
</dbReference>
<dbReference type="GO" id="GO:0020037">
    <property type="term" value="F:heme binding"/>
    <property type="evidence" value="ECO:0007669"/>
    <property type="project" value="InterPro"/>
</dbReference>
<dbReference type="AlphaFoldDB" id="A0A4R3MI36"/>
<proteinExistence type="predicted"/>
<accession>A0A4R3MI36</accession>
<feature type="domain" description="Globin-sensor" evidence="1">
    <location>
        <begin position="11"/>
        <end position="154"/>
    </location>
</feature>
<dbReference type="Pfam" id="PF11563">
    <property type="entry name" value="Protoglobin"/>
    <property type="match status" value="1"/>
</dbReference>
<dbReference type="SUPFAM" id="SSF46458">
    <property type="entry name" value="Globin-like"/>
    <property type="match status" value="1"/>
</dbReference>
<gene>
    <name evidence="2" type="ORF">EDC22_101314</name>
</gene>
<dbReference type="InterPro" id="IPR039379">
    <property type="entry name" value="Protoglobin_sensor_dom"/>
</dbReference>